<dbReference type="Pfam" id="PF00291">
    <property type="entry name" value="PALP"/>
    <property type="match status" value="1"/>
</dbReference>
<evidence type="ECO:0000256" key="3">
    <source>
        <dbReference type="ARBA" id="ARBA00004979"/>
    </source>
</evidence>
<comment type="cofactor">
    <cofactor evidence="1 13">
        <name>pyridoxal 5'-phosphate</name>
        <dbReference type="ChEBI" id="CHEBI:597326"/>
    </cofactor>
</comment>
<dbReference type="CDD" id="cd01563">
    <property type="entry name" value="Thr-synth_1"/>
    <property type="match status" value="1"/>
</dbReference>
<dbReference type="GO" id="GO:0004795">
    <property type="term" value="F:threonine synthase activity"/>
    <property type="evidence" value="ECO:0007669"/>
    <property type="project" value="UniProtKB-UniRule"/>
</dbReference>
<dbReference type="GO" id="GO:0003941">
    <property type="term" value="F:L-serine ammonia-lyase activity"/>
    <property type="evidence" value="ECO:0007669"/>
    <property type="project" value="TreeGrafter"/>
</dbReference>
<evidence type="ECO:0000256" key="7">
    <source>
        <dbReference type="ARBA" id="ARBA00022605"/>
    </source>
</evidence>
<evidence type="ECO:0000256" key="8">
    <source>
        <dbReference type="ARBA" id="ARBA00022697"/>
    </source>
</evidence>
<keyword evidence="9 13" id="KW-0663">Pyridoxal phosphate</keyword>
<dbReference type="EMBL" id="CM001377">
    <property type="protein sequence ID" value="EHM09684.1"/>
    <property type="molecule type" value="Genomic_DNA"/>
</dbReference>
<dbReference type="Proteomes" id="UP000005730">
    <property type="component" value="Chromosome"/>
</dbReference>
<name>H0UQD0_9BACT</name>
<dbReference type="eggNOG" id="COG0498">
    <property type="taxonomic scope" value="Bacteria"/>
</dbReference>
<dbReference type="GO" id="GO:0009088">
    <property type="term" value="P:threonine biosynthetic process"/>
    <property type="evidence" value="ECO:0007669"/>
    <property type="project" value="UniProtKB-UniRule"/>
</dbReference>
<keyword evidence="7" id="KW-0028">Amino-acid biosynthesis</keyword>
<evidence type="ECO:0000256" key="5">
    <source>
        <dbReference type="ARBA" id="ARBA00013028"/>
    </source>
</evidence>
<evidence type="ECO:0000256" key="6">
    <source>
        <dbReference type="ARBA" id="ARBA00018679"/>
    </source>
</evidence>
<feature type="modified residue" description="N6-(pyridoxal phosphate)lysine" evidence="14">
    <location>
        <position position="57"/>
    </location>
</feature>
<dbReference type="PIRSF" id="PIRSF038945">
    <property type="entry name" value="Thr_synthase"/>
    <property type="match status" value="1"/>
</dbReference>
<dbReference type="PANTHER" id="PTHR48078:SF6">
    <property type="entry name" value="L-THREONINE DEHYDRATASE CATABOLIC TDCB"/>
    <property type="match status" value="1"/>
</dbReference>
<dbReference type="AlphaFoldDB" id="H0UQD0"/>
<evidence type="ECO:0000256" key="9">
    <source>
        <dbReference type="ARBA" id="ARBA00022898"/>
    </source>
</evidence>
<dbReference type="GO" id="GO:0006567">
    <property type="term" value="P:L-threonine catabolic process"/>
    <property type="evidence" value="ECO:0007669"/>
    <property type="project" value="TreeGrafter"/>
</dbReference>
<evidence type="ECO:0000256" key="1">
    <source>
        <dbReference type="ARBA" id="ARBA00001933"/>
    </source>
</evidence>
<dbReference type="FunFam" id="3.40.50.1100:FF:000014">
    <property type="entry name" value="Threonine synthase"/>
    <property type="match status" value="1"/>
</dbReference>
<evidence type="ECO:0000256" key="13">
    <source>
        <dbReference type="PIRSR" id="PIRSR038945-1"/>
    </source>
</evidence>
<evidence type="ECO:0000259" key="15">
    <source>
        <dbReference type="Pfam" id="PF00291"/>
    </source>
</evidence>
<dbReference type="PANTHER" id="PTHR48078">
    <property type="entry name" value="THREONINE DEHYDRATASE, MITOCHONDRIAL-RELATED"/>
    <property type="match status" value="1"/>
</dbReference>
<organism evidence="16 17">
    <name type="scientific">Thermanaerovibrio velox DSM 12556</name>
    <dbReference type="NCBI Taxonomy" id="926567"/>
    <lineage>
        <taxon>Bacteria</taxon>
        <taxon>Thermotogati</taxon>
        <taxon>Synergistota</taxon>
        <taxon>Synergistia</taxon>
        <taxon>Synergistales</taxon>
        <taxon>Synergistaceae</taxon>
        <taxon>Thermanaerovibrio</taxon>
    </lineage>
</organism>
<keyword evidence="8" id="KW-0791">Threonine biosynthesis</keyword>
<dbReference type="SUPFAM" id="SSF53686">
    <property type="entry name" value="Tryptophan synthase beta subunit-like PLP-dependent enzymes"/>
    <property type="match status" value="1"/>
</dbReference>
<evidence type="ECO:0000256" key="12">
    <source>
        <dbReference type="NCBIfam" id="TIGR00260"/>
    </source>
</evidence>
<feature type="binding site" evidence="13">
    <location>
        <position position="312"/>
    </location>
    <ligand>
        <name>pyridoxal 5'-phosphate</name>
        <dbReference type="ChEBI" id="CHEBI:597326"/>
    </ligand>
</feature>
<dbReference type="InterPro" id="IPR026260">
    <property type="entry name" value="Thr_Synthase_bac/arc"/>
</dbReference>
<dbReference type="STRING" id="926567.TheveDRAFT_0523"/>
<dbReference type="GO" id="GO:0006565">
    <property type="term" value="P:L-serine catabolic process"/>
    <property type="evidence" value="ECO:0007669"/>
    <property type="project" value="TreeGrafter"/>
</dbReference>
<evidence type="ECO:0000256" key="2">
    <source>
        <dbReference type="ARBA" id="ARBA00003648"/>
    </source>
</evidence>
<dbReference type="GO" id="GO:0030170">
    <property type="term" value="F:pyridoxal phosphate binding"/>
    <property type="evidence" value="ECO:0007669"/>
    <property type="project" value="InterPro"/>
</dbReference>
<evidence type="ECO:0000256" key="10">
    <source>
        <dbReference type="ARBA" id="ARBA00023239"/>
    </source>
</evidence>
<evidence type="ECO:0000256" key="11">
    <source>
        <dbReference type="ARBA" id="ARBA00049144"/>
    </source>
</evidence>
<gene>
    <name evidence="16" type="ORF">TheveDRAFT_0523</name>
</gene>
<comment type="similarity">
    <text evidence="4">Belongs to the threonine synthase family.</text>
</comment>
<feature type="domain" description="Tryptophan synthase beta chain-like PALP" evidence="15">
    <location>
        <begin position="21"/>
        <end position="313"/>
    </location>
</feature>
<comment type="pathway">
    <text evidence="3">Amino-acid biosynthesis; L-threonine biosynthesis; L-threonine from L-aspartate: step 5/5.</text>
</comment>
<protein>
    <recommendedName>
        <fullName evidence="6 12">Threonine synthase</fullName>
        <ecNumber evidence="5 12">4.2.3.1</ecNumber>
    </recommendedName>
</protein>
<evidence type="ECO:0000313" key="16">
    <source>
        <dbReference type="EMBL" id="EHM09684.1"/>
    </source>
</evidence>
<sequence>MGILSRYGRFFPISPGSPRLDLGEGNTPLVRLGRLEELLEVQLWAKVEGANPTGSFKDRGMVLAVSKAMEEGARGVICASTGNTSASAAAYASAGGLSCSVLLPSGKVAKGKVAQALIYGAKVVAVKGSFDDALKLVREMAPQLGLKVVNSVNPMRLKGQMSGAFEICDQLKDSPDWLAIPVGNAGNITAYWAGFMRYLREGLIRKVPAMVGFQAEGASPMVSGTFVDSPNTVATAIRIGKPVNASKARWAVKISGGFFEAVSDREILEAQMRLARCGIFAEPASCAPLAGLFKLKSQGRLPKGIKVVMVLTGNGLKDLETPLGMAGDLLEVEADQDAIREVLG</sequence>
<accession>H0UQD0</accession>
<dbReference type="Gene3D" id="3.40.50.1100">
    <property type="match status" value="2"/>
</dbReference>
<comment type="function">
    <text evidence="2">Catalyzes the gamma-elimination of phosphate from L-phosphohomoserine and the beta-addition of water to produce L-threonine.</text>
</comment>
<dbReference type="NCBIfam" id="TIGR00260">
    <property type="entry name" value="thrC"/>
    <property type="match status" value="1"/>
</dbReference>
<dbReference type="PROSITE" id="PS00165">
    <property type="entry name" value="DEHYDRATASE_SER_THR"/>
    <property type="match status" value="1"/>
</dbReference>
<dbReference type="InterPro" id="IPR036052">
    <property type="entry name" value="TrpB-like_PALP_sf"/>
</dbReference>
<evidence type="ECO:0000256" key="14">
    <source>
        <dbReference type="PIRSR" id="PIRSR038945-2"/>
    </source>
</evidence>
<dbReference type="RefSeq" id="WP_006583178.1">
    <property type="nucleotide sequence ID" value="NZ_CM001377.1"/>
</dbReference>
<dbReference type="InterPro" id="IPR050147">
    <property type="entry name" value="Ser/Thr_Dehydratase"/>
</dbReference>
<dbReference type="InterPro" id="IPR004450">
    <property type="entry name" value="Thr_synthase-like"/>
</dbReference>
<dbReference type="GO" id="GO:0009097">
    <property type="term" value="P:isoleucine biosynthetic process"/>
    <property type="evidence" value="ECO:0007669"/>
    <property type="project" value="TreeGrafter"/>
</dbReference>
<dbReference type="FunFam" id="3.40.50.1100:FF:000013">
    <property type="entry name" value="Threonine synthase"/>
    <property type="match status" value="1"/>
</dbReference>
<evidence type="ECO:0000256" key="4">
    <source>
        <dbReference type="ARBA" id="ARBA00005517"/>
    </source>
</evidence>
<keyword evidence="10" id="KW-0456">Lyase</keyword>
<reference evidence="16 17" key="1">
    <citation type="submission" date="2011-10" db="EMBL/GenBank/DDBJ databases">
        <title>The Noncontiguous Finished genome of Thermanaerovibrio velox DSM 12556.</title>
        <authorList>
            <consortium name="US DOE Joint Genome Institute (JGI-PGF)"/>
            <person name="Lucas S."/>
            <person name="Copeland A."/>
            <person name="Lapidus A."/>
            <person name="Glavina del Rio T."/>
            <person name="Dalin E."/>
            <person name="Tice H."/>
            <person name="Bruce D."/>
            <person name="Goodwin L."/>
            <person name="Pitluck S."/>
            <person name="Peters L."/>
            <person name="Mikhailova N."/>
            <person name="Teshima H."/>
            <person name="Kyrpides N."/>
            <person name="Mavromatis K."/>
            <person name="Ivanova N."/>
            <person name="Markowitz V."/>
            <person name="Cheng J.-F."/>
            <person name="Hugenholtz P."/>
            <person name="Woyke T."/>
            <person name="Wu D."/>
            <person name="Spring S."/>
            <person name="Brambilla E.-M."/>
            <person name="Klenk H.-P."/>
            <person name="Eisen J.A."/>
        </authorList>
    </citation>
    <scope>NUCLEOTIDE SEQUENCE [LARGE SCALE GENOMIC DNA]</scope>
    <source>
        <strain evidence="16 17">DSM 12556</strain>
    </source>
</reference>
<comment type="catalytic activity">
    <reaction evidence="11">
        <text>O-phospho-L-homoserine + H2O = L-threonine + phosphate</text>
        <dbReference type="Rhea" id="RHEA:10840"/>
        <dbReference type="ChEBI" id="CHEBI:15377"/>
        <dbReference type="ChEBI" id="CHEBI:43474"/>
        <dbReference type="ChEBI" id="CHEBI:57590"/>
        <dbReference type="ChEBI" id="CHEBI:57926"/>
        <dbReference type="EC" id="4.2.3.1"/>
    </reaction>
</comment>
<feature type="binding site" evidence="13">
    <location>
        <begin position="183"/>
        <end position="187"/>
    </location>
    <ligand>
        <name>pyridoxal 5'-phosphate</name>
        <dbReference type="ChEBI" id="CHEBI:597326"/>
    </ligand>
</feature>
<proteinExistence type="inferred from homology"/>
<dbReference type="HOGENOM" id="CLU_028142_0_0_0"/>
<dbReference type="EC" id="4.2.3.1" evidence="5 12"/>
<dbReference type="OrthoDB" id="9778118at2"/>
<dbReference type="GO" id="GO:0004794">
    <property type="term" value="F:threonine deaminase activity"/>
    <property type="evidence" value="ECO:0007669"/>
    <property type="project" value="TreeGrafter"/>
</dbReference>
<evidence type="ECO:0000313" key="17">
    <source>
        <dbReference type="Proteomes" id="UP000005730"/>
    </source>
</evidence>
<dbReference type="UniPathway" id="UPA00050">
    <property type="reaction ID" value="UER00065"/>
</dbReference>
<dbReference type="InterPro" id="IPR000634">
    <property type="entry name" value="Ser/Thr_deHydtase_PyrdxlP-BS"/>
</dbReference>
<keyword evidence="17" id="KW-1185">Reference proteome</keyword>
<feature type="binding site" evidence="13">
    <location>
        <position position="83"/>
    </location>
    <ligand>
        <name>pyridoxal 5'-phosphate</name>
        <dbReference type="ChEBI" id="CHEBI:597326"/>
    </ligand>
</feature>
<dbReference type="InterPro" id="IPR001926">
    <property type="entry name" value="TrpB-like_PALP"/>
</dbReference>